<sequence>MFDLTGKKALVTGGSRGIGRGIALALAKQGADVAVNYHRNAEEAQKVVAEILALGREAFSVQADVSDLATVSRMFAEIKSKWGKLDILVNNAGILQFKPFDQITAVDWDAMLNTNLRGQFFCAQEAARLMAQGGRIVNIASISSGGVGIASPMIAHYTASKGGVVGMTEALALELAPKGINVNAIAPGGIETDMTKGALVDEKARQGIIAAIPKGRLGRPEDIGAAAAFLASDEAEYITGVVLYVDGGWLAA</sequence>
<evidence type="ECO:0008006" key="5">
    <source>
        <dbReference type="Google" id="ProtNLM"/>
    </source>
</evidence>
<dbReference type="Pfam" id="PF13561">
    <property type="entry name" value="adh_short_C2"/>
    <property type="match status" value="1"/>
</dbReference>
<protein>
    <recommendedName>
        <fullName evidence="5">Beta-ketoacyl-ACP reductase</fullName>
    </recommendedName>
</protein>
<organism evidence="3 4">
    <name type="scientific">Candidatus Shapirobacteria bacterium CG09_land_8_20_14_0_10_47_13</name>
    <dbReference type="NCBI Taxonomy" id="1974481"/>
    <lineage>
        <taxon>Bacteria</taxon>
        <taxon>Candidatus Shapironibacteriota</taxon>
    </lineage>
</organism>
<keyword evidence="2" id="KW-0560">Oxidoreductase</keyword>
<evidence type="ECO:0000313" key="4">
    <source>
        <dbReference type="Proteomes" id="UP000230033"/>
    </source>
</evidence>
<evidence type="ECO:0000313" key="3">
    <source>
        <dbReference type="EMBL" id="PIS14181.1"/>
    </source>
</evidence>
<dbReference type="InterPro" id="IPR036291">
    <property type="entry name" value="NAD(P)-bd_dom_sf"/>
</dbReference>
<dbReference type="EMBL" id="PEZJ01000004">
    <property type="protein sequence ID" value="PIS14181.1"/>
    <property type="molecule type" value="Genomic_DNA"/>
</dbReference>
<dbReference type="AlphaFoldDB" id="A0A2H0WNG7"/>
<comment type="similarity">
    <text evidence="1">Belongs to the short-chain dehydrogenases/reductases (SDR) family.</text>
</comment>
<dbReference type="PANTHER" id="PTHR42760">
    <property type="entry name" value="SHORT-CHAIN DEHYDROGENASES/REDUCTASES FAMILY MEMBER"/>
    <property type="match status" value="1"/>
</dbReference>
<accession>A0A2H0WNG7</accession>
<dbReference type="PRINTS" id="PR00081">
    <property type="entry name" value="GDHRDH"/>
</dbReference>
<dbReference type="Proteomes" id="UP000230033">
    <property type="component" value="Unassembled WGS sequence"/>
</dbReference>
<dbReference type="NCBIfam" id="NF005559">
    <property type="entry name" value="PRK07231.1"/>
    <property type="match status" value="1"/>
</dbReference>
<name>A0A2H0WNG7_9BACT</name>
<evidence type="ECO:0000256" key="2">
    <source>
        <dbReference type="ARBA" id="ARBA00023002"/>
    </source>
</evidence>
<comment type="caution">
    <text evidence="3">The sequence shown here is derived from an EMBL/GenBank/DDBJ whole genome shotgun (WGS) entry which is preliminary data.</text>
</comment>
<proteinExistence type="inferred from homology"/>
<dbReference type="NCBIfam" id="NF009466">
    <property type="entry name" value="PRK12826.1-2"/>
    <property type="match status" value="1"/>
</dbReference>
<dbReference type="SUPFAM" id="SSF51735">
    <property type="entry name" value="NAD(P)-binding Rossmann-fold domains"/>
    <property type="match status" value="1"/>
</dbReference>
<dbReference type="InterPro" id="IPR002347">
    <property type="entry name" value="SDR_fam"/>
</dbReference>
<dbReference type="FunFam" id="3.40.50.720:FF:000084">
    <property type="entry name" value="Short-chain dehydrogenase reductase"/>
    <property type="match status" value="1"/>
</dbReference>
<gene>
    <name evidence="3" type="ORF">COT65_00340</name>
</gene>
<reference evidence="4" key="1">
    <citation type="submission" date="2017-09" db="EMBL/GenBank/DDBJ databases">
        <title>Depth-based differentiation of microbial function through sediment-hosted aquifers and enrichment of novel symbionts in the deep terrestrial subsurface.</title>
        <authorList>
            <person name="Probst A.J."/>
            <person name="Ladd B."/>
            <person name="Jarett J.K."/>
            <person name="Geller-Mcgrath D.E."/>
            <person name="Sieber C.M.K."/>
            <person name="Emerson J.B."/>
            <person name="Anantharaman K."/>
            <person name="Thomas B.C."/>
            <person name="Malmstrom R."/>
            <person name="Stieglmeier M."/>
            <person name="Klingl A."/>
            <person name="Woyke T."/>
            <person name="Ryan C.M."/>
            <person name="Banfield J.F."/>
        </authorList>
    </citation>
    <scope>NUCLEOTIDE SEQUENCE [LARGE SCALE GENOMIC DNA]</scope>
</reference>
<dbReference type="GO" id="GO:0016616">
    <property type="term" value="F:oxidoreductase activity, acting on the CH-OH group of donors, NAD or NADP as acceptor"/>
    <property type="evidence" value="ECO:0007669"/>
    <property type="project" value="TreeGrafter"/>
</dbReference>
<dbReference type="PRINTS" id="PR00080">
    <property type="entry name" value="SDRFAMILY"/>
</dbReference>
<dbReference type="PANTHER" id="PTHR42760:SF133">
    <property type="entry name" value="3-OXOACYL-[ACYL-CARRIER-PROTEIN] REDUCTASE"/>
    <property type="match status" value="1"/>
</dbReference>
<dbReference type="InterPro" id="IPR020904">
    <property type="entry name" value="Sc_DH/Rdtase_CS"/>
</dbReference>
<dbReference type="PROSITE" id="PS00061">
    <property type="entry name" value="ADH_SHORT"/>
    <property type="match status" value="1"/>
</dbReference>
<evidence type="ECO:0000256" key="1">
    <source>
        <dbReference type="ARBA" id="ARBA00006484"/>
    </source>
</evidence>
<dbReference type="Gene3D" id="3.40.50.720">
    <property type="entry name" value="NAD(P)-binding Rossmann-like Domain"/>
    <property type="match status" value="1"/>
</dbReference>